<keyword evidence="6" id="KW-0143">Chaperone</keyword>
<reference evidence="7 8" key="1">
    <citation type="submission" date="2017-08" db="EMBL/GenBank/DDBJ databases">
        <title>Pusillimonas indicus sp. nov., a member of the family Alcaligenaceae isolated from surface seawater.</title>
        <authorList>
            <person name="Li J."/>
        </authorList>
    </citation>
    <scope>NUCLEOTIDE SEQUENCE [LARGE SCALE GENOMIC DNA]</scope>
    <source>
        <strain evidence="7 8">L52-1-41</strain>
    </source>
</reference>
<evidence type="ECO:0000256" key="4">
    <source>
        <dbReference type="ARBA" id="ARBA00022729"/>
    </source>
</evidence>
<dbReference type="InterPro" id="IPR047726">
    <property type="entry name" value="CsgH_dom"/>
</dbReference>
<dbReference type="InterPro" id="IPR053722">
    <property type="entry name" value="Curli_assembly_CsgC/AgfC"/>
</dbReference>
<organism evidence="7 8">
    <name type="scientific">Neopusillimonas maritima</name>
    <dbReference type="NCBI Taxonomy" id="2026239"/>
    <lineage>
        <taxon>Bacteria</taxon>
        <taxon>Pseudomonadati</taxon>
        <taxon>Pseudomonadota</taxon>
        <taxon>Betaproteobacteria</taxon>
        <taxon>Burkholderiales</taxon>
        <taxon>Alcaligenaceae</taxon>
        <taxon>Neopusillimonas</taxon>
    </lineage>
</organism>
<sequence length="106" mass="11957">MSQPMDTDLNFEIWLGTYDQNKPAVIVPYIRSTESQALQYLIEAVNKGRSGTSRTAQSGHVNVTANQPQALTQLVISRNDSEYCNITIVIENVQGHHKTFQFECKQ</sequence>
<evidence type="ECO:0000256" key="1">
    <source>
        <dbReference type="ARBA" id="ARBA00004418"/>
    </source>
</evidence>
<keyword evidence="4" id="KW-0732">Signal</keyword>
<dbReference type="Pfam" id="PF10610">
    <property type="entry name" value="Tafi-CsgC"/>
    <property type="match status" value="1"/>
</dbReference>
<accession>A0A3A1YRW3</accession>
<evidence type="ECO:0000313" key="7">
    <source>
        <dbReference type="EMBL" id="RIY39114.1"/>
    </source>
</evidence>
<evidence type="ECO:0000313" key="8">
    <source>
        <dbReference type="Proteomes" id="UP000266206"/>
    </source>
</evidence>
<evidence type="ECO:0000256" key="2">
    <source>
        <dbReference type="ARBA" id="ARBA00006329"/>
    </source>
</evidence>
<evidence type="ECO:0000256" key="3">
    <source>
        <dbReference type="ARBA" id="ARBA00017442"/>
    </source>
</evidence>
<proteinExistence type="inferred from homology"/>
<dbReference type="Proteomes" id="UP000266206">
    <property type="component" value="Unassembled WGS sequence"/>
</dbReference>
<comment type="similarity">
    <text evidence="2">Belongs to the CsgC/AgfC family.</text>
</comment>
<dbReference type="GO" id="GO:0042597">
    <property type="term" value="C:periplasmic space"/>
    <property type="evidence" value="ECO:0007669"/>
    <property type="project" value="UniProtKB-SubCell"/>
</dbReference>
<keyword evidence="5" id="KW-0574">Periplasm</keyword>
<name>A0A3A1YRW3_9BURK</name>
<comment type="caution">
    <text evidence="7">The sequence shown here is derived from an EMBL/GenBank/DDBJ whole genome shotgun (WGS) entry which is preliminary data.</text>
</comment>
<dbReference type="EMBL" id="NQYH01000021">
    <property type="protein sequence ID" value="RIY39114.1"/>
    <property type="molecule type" value="Genomic_DNA"/>
</dbReference>
<evidence type="ECO:0000256" key="6">
    <source>
        <dbReference type="ARBA" id="ARBA00023186"/>
    </source>
</evidence>
<dbReference type="Gene3D" id="2.60.40.2420">
    <property type="match status" value="1"/>
</dbReference>
<protein>
    <recommendedName>
        <fullName evidence="3">Curli assembly protein CsgC</fullName>
    </recommendedName>
</protein>
<dbReference type="InterPro" id="IPR014491">
    <property type="entry name" value="Curli_production_prot_CsgC"/>
</dbReference>
<comment type="subcellular location">
    <subcellularLocation>
        <location evidence="1">Periplasm</location>
    </subcellularLocation>
</comment>
<dbReference type="AlphaFoldDB" id="A0A3A1YRW3"/>
<gene>
    <name evidence="7" type="ORF">CJP73_15415</name>
</gene>
<dbReference type="NCBIfam" id="NF041112">
    <property type="entry name" value="chap_CsgH_alph"/>
    <property type="match status" value="1"/>
</dbReference>
<evidence type="ECO:0000256" key="5">
    <source>
        <dbReference type="ARBA" id="ARBA00022764"/>
    </source>
</evidence>